<dbReference type="Pfam" id="PF01025">
    <property type="entry name" value="GrpE"/>
    <property type="match status" value="1"/>
</dbReference>
<accession>A0A8T3YLS7</accession>
<reference evidence="11" key="1">
    <citation type="submission" date="2020-07" db="EMBL/GenBank/DDBJ databases">
        <title>Huge and variable diversity of episymbiotic CPR bacteria and DPANN archaea in groundwater ecosystems.</title>
        <authorList>
            <person name="He C.Y."/>
            <person name="Keren R."/>
            <person name="Whittaker M."/>
            <person name="Farag I.F."/>
            <person name="Doudna J."/>
            <person name="Cate J.H.D."/>
            <person name="Banfield J.F."/>
        </authorList>
    </citation>
    <scope>NUCLEOTIDE SEQUENCE</scope>
    <source>
        <strain evidence="11">NC_groundwater_1296_Ag_S-0.2um_52_80</strain>
    </source>
</reference>
<evidence type="ECO:0000256" key="5">
    <source>
        <dbReference type="ARBA" id="ARBA00023016"/>
    </source>
</evidence>
<dbReference type="Gene3D" id="3.90.20.20">
    <property type="match status" value="1"/>
</dbReference>
<evidence type="ECO:0000256" key="1">
    <source>
        <dbReference type="ARBA" id="ARBA00004496"/>
    </source>
</evidence>
<dbReference type="GO" id="GO:0000774">
    <property type="term" value="F:adenyl-nucleotide exchange factor activity"/>
    <property type="evidence" value="ECO:0007669"/>
    <property type="project" value="InterPro"/>
</dbReference>
<dbReference type="GO" id="GO:0042803">
    <property type="term" value="F:protein homodimerization activity"/>
    <property type="evidence" value="ECO:0007669"/>
    <property type="project" value="InterPro"/>
</dbReference>
<evidence type="ECO:0000256" key="6">
    <source>
        <dbReference type="ARBA" id="ARBA00023186"/>
    </source>
</evidence>
<name>A0A8T3YLS7_9ARCH</name>
<proteinExistence type="inferred from homology"/>
<comment type="similarity">
    <text evidence="2 8">Belongs to the GrpE family.</text>
</comment>
<dbReference type="GO" id="GO:0005737">
    <property type="term" value="C:cytoplasm"/>
    <property type="evidence" value="ECO:0007669"/>
    <property type="project" value="UniProtKB-SubCell"/>
</dbReference>
<keyword evidence="5 7" id="KW-0346">Stress response</keyword>
<dbReference type="InterPro" id="IPR013805">
    <property type="entry name" value="GrpE_CC"/>
</dbReference>
<dbReference type="HAMAP" id="MF_01151">
    <property type="entry name" value="GrpE"/>
    <property type="match status" value="1"/>
</dbReference>
<dbReference type="EMBL" id="JACQPB010000041">
    <property type="protein sequence ID" value="MBI4210742.1"/>
    <property type="molecule type" value="Genomic_DNA"/>
</dbReference>
<evidence type="ECO:0000256" key="9">
    <source>
        <dbReference type="SAM" id="Coils"/>
    </source>
</evidence>
<dbReference type="GO" id="GO:0051087">
    <property type="term" value="F:protein-folding chaperone binding"/>
    <property type="evidence" value="ECO:0007669"/>
    <property type="project" value="InterPro"/>
</dbReference>
<evidence type="ECO:0000256" key="2">
    <source>
        <dbReference type="ARBA" id="ARBA00009054"/>
    </source>
</evidence>
<evidence type="ECO:0000313" key="11">
    <source>
        <dbReference type="EMBL" id="MBI4210742.1"/>
    </source>
</evidence>
<keyword evidence="4" id="KW-0963">Cytoplasm</keyword>
<dbReference type="PANTHER" id="PTHR21237">
    <property type="entry name" value="GRPE PROTEIN"/>
    <property type="match status" value="1"/>
</dbReference>
<evidence type="ECO:0000256" key="4">
    <source>
        <dbReference type="ARBA" id="ARBA00022490"/>
    </source>
</evidence>
<feature type="region of interest" description="Disordered" evidence="10">
    <location>
        <begin position="1"/>
        <end position="43"/>
    </location>
</feature>
<dbReference type="PRINTS" id="PR00773">
    <property type="entry name" value="GRPEPROTEIN"/>
</dbReference>
<keyword evidence="9" id="KW-0175">Coiled coil</keyword>
<gene>
    <name evidence="11" type="ORF">HY544_04525</name>
</gene>
<comment type="caution">
    <text evidence="11">The sequence shown here is derived from an EMBL/GenBank/DDBJ whole genome shotgun (WGS) entry which is preliminary data.</text>
</comment>
<dbReference type="FunFam" id="2.30.22.10:FF:000001">
    <property type="entry name" value="Protein GrpE"/>
    <property type="match status" value="1"/>
</dbReference>
<dbReference type="GO" id="GO:0006457">
    <property type="term" value="P:protein folding"/>
    <property type="evidence" value="ECO:0007669"/>
    <property type="project" value="InterPro"/>
</dbReference>
<dbReference type="InterPro" id="IPR000740">
    <property type="entry name" value="GrpE"/>
</dbReference>
<comment type="subcellular location">
    <subcellularLocation>
        <location evidence="1">Cytoplasm</location>
    </subcellularLocation>
</comment>
<keyword evidence="6 7" id="KW-0143">Chaperone</keyword>
<dbReference type="Proteomes" id="UP000732298">
    <property type="component" value="Unassembled WGS sequence"/>
</dbReference>
<dbReference type="InterPro" id="IPR009012">
    <property type="entry name" value="GrpE_head"/>
</dbReference>
<feature type="coiled-coil region" evidence="9">
    <location>
        <begin position="43"/>
        <end position="77"/>
    </location>
</feature>
<organism evidence="11 12">
    <name type="scientific">Candidatus Iainarchaeum sp</name>
    <dbReference type="NCBI Taxonomy" id="3101447"/>
    <lineage>
        <taxon>Archaea</taxon>
        <taxon>Candidatus Iainarchaeota</taxon>
        <taxon>Candidatus Iainarchaeia</taxon>
        <taxon>Candidatus Iainarchaeales</taxon>
        <taxon>Candidatus Iainarchaeaceae</taxon>
        <taxon>Candidatus Iainarchaeum</taxon>
    </lineage>
</organism>
<dbReference type="PANTHER" id="PTHR21237:SF23">
    <property type="entry name" value="GRPE PROTEIN HOMOLOG, MITOCHONDRIAL"/>
    <property type="match status" value="1"/>
</dbReference>
<comment type="subunit">
    <text evidence="3">Homodimer.</text>
</comment>
<evidence type="ECO:0000313" key="12">
    <source>
        <dbReference type="Proteomes" id="UP000732298"/>
    </source>
</evidence>
<dbReference type="SUPFAM" id="SSF58014">
    <property type="entry name" value="Coiled-coil domain of nucleotide exchange factor GrpE"/>
    <property type="match status" value="1"/>
</dbReference>
<comment type="function">
    <text evidence="7">Participates actively in the response to hyperosmotic and heat shock by preventing the aggregation of stress-denatured proteins, in association with DnaK and GrpE. It is the nucleotide exchange factor for DnaK and may function as a thermosensor. Unfolded proteins bind initially to DnaJ; upon interaction with the DnaJ-bound protein, DnaK hydrolyzes its bound ATP, resulting in the formation of a stable complex. GrpE releases ADP from DnaK; ATP binding to DnaK triggers the release of the substrate protein, thus completing the reaction cycle. Several rounds of ATP-dependent interactions between DnaJ, DnaK and GrpE are required for fully efficient folding.</text>
</comment>
<evidence type="ECO:0000256" key="10">
    <source>
        <dbReference type="SAM" id="MobiDB-lite"/>
    </source>
</evidence>
<evidence type="ECO:0000256" key="7">
    <source>
        <dbReference type="RuleBase" id="RU000639"/>
    </source>
</evidence>
<dbReference type="GO" id="GO:0051082">
    <property type="term" value="F:unfolded protein binding"/>
    <property type="evidence" value="ECO:0007669"/>
    <property type="project" value="TreeGrafter"/>
</dbReference>
<dbReference type="SUPFAM" id="SSF51064">
    <property type="entry name" value="Head domain of nucleotide exchange factor GrpE"/>
    <property type="match status" value="1"/>
</dbReference>
<feature type="compositionally biased region" description="Basic and acidic residues" evidence="10">
    <location>
        <begin position="30"/>
        <end position="43"/>
    </location>
</feature>
<evidence type="ECO:0000256" key="8">
    <source>
        <dbReference type="RuleBase" id="RU004478"/>
    </source>
</evidence>
<evidence type="ECO:0000256" key="3">
    <source>
        <dbReference type="ARBA" id="ARBA00011738"/>
    </source>
</evidence>
<dbReference type="Gene3D" id="2.30.22.10">
    <property type="entry name" value="Head domain of nucleotide exchange factor GrpE"/>
    <property type="match status" value="1"/>
</dbReference>
<dbReference type="PROSITE" id="PS01071">
    <property type="entry name" value="GRPE"/>
    <property type="match status" value="1"/>
</dbReference>
<sequence length="194" mass="22121">MKKGNEGKSGSVGNAGHGTAPQDLENAHTTAEKDREKPHEKEIEELKKIAADYKETLQRMQAEFENADKRLEREKEEFVKFAAFMAITKFLPIADSIEEGMKEAEKTGNSAMKEGFEKLQKQFMQALEMNGVKRIESVGKKFDHEMHEVLMTAKEESKEDGIVLEEFHKGYMMNGRVLRPAKVKVNKKEETITK</sequence>
<dbReference type="CDD" id="cd00446">
    <property type="entry name" value="GrpE"/>
    <property type="match status" value="1"/>
</dbReference>
<dbReference type="AlphaFoldDB" id="A0A8T3YLS7"/>
<protein>
    <recommendedName>
        <fullName evidence="7">Protein GrpE</fullName>
    </recommendedName>
</protein>